<evidence type="ECO:0000313" key="1">
    <source>
        <dbReference type="EMBL" id="KAF7286751.1"/>
    </source>
</evidence>
<accession>A0A834MKQ9</accession>
<comment type="caution">
    <text evidence="1">The sequence shown here is derived from an EMBL/GenBank/DDBJ whole genome shotgun (WGS) entry which is preliminary data.</text>
</comment>
<evidence type="ECO:0000313" key="2">
    <source>
        <dbReference type="Proteomes" id="UP000625711"/>
    </source>
</evidence>
<dbReference type="AlphaFoldDB" id="A0A834MKQ9"/>
<gene>
    <name evidence="1" type="ORF">GWI33_004374</name>
</gene>
<organism evidence="1 2">
    <name type="scientific">Rhynchophorus ferrugineus</name>
    <name type="common">Red palm weevil</name>
    <name type="synonym">Curculio ferrugineus</name>
    <dbReference type="NCBI Taxonomy" id="354439"/>
    <lineage>
        <taxon>Eukaryota</taxon>
        <taxon>Metazoa</taxon>
        <taxon>Ecdysozoa</taxon>
        <taxon>Arthropoda</taxon>
        <taxon>Hexapoda</taxon>
        <taxon>Insecta</taxon>
        <taxon>Pterygota</taxon>
        <taxon>Neoptera</taxon>
        <taxon>Endopterygota</taxon>
        <taxon>Coleoptera</taxon>
        <taxon>Polyphaga</taxon>
        <taxon>Cucujiformia</taxon>
        <taxon>Curculionidae</taxon>
        <taxon>Dryophthorinae</taxon>
        <taxon>Rhynchophorus</taxon>
    </lineage>
</organism>
<proteinExistence type="predicted"/>
<dbReference type="Proteomes" id="UP000625711">
    <property type="component" value="Unassembled WGS sequence"/>
</dbReference>
<sequence>MCLSWAYFSHFPKQHPIRMRRQRTRAQKHSNRASLSYLRTAIIANTVPVGSKIFDNPTAILIRSRVRNTSGLSLKVTDPVIRNTAKQQARAVRSKTFLPNGWTPTFNVFTLLPTINIGRPLWD</sequence>
<protein>
    <submittedName>
        <fullName evidence="1">Uncharacterized protein</fullName>
    </submittedName>
</protein>
<dbReference type="EMBL" id="JAACXV010000022">
    <property type="protein sequence ID" value="KAF7286751.1"/>
    <property type="molecule type" value="Genomic_DNA"/>
</dbReference>
<reference evidence="1" key="1">
    <citation type="submission" date="2020-08" db="EMBL/GenBank/DDBJ databases">
        <title>Genome sequencing and assembly of the red palm weevil Rhynchophorus ferrugineus.</title>
        <authorList>
            <person name="Dias G.B."/>
            <person name="Bergman C.M."/>
            <person name="Manee M."/>
        </authorList>
    </citation>
    <scope>NUCLEOTIDE SEQUENCE</scope>
    <source>
        <strain evidence="1">AA-2017</strain>
        <tissue evidence="1">Whole larva</tissue>
    </source>
</reference>
<name>A0A834MKQ9_RHYFE</name>
<keyword evidence="2" id="KW-1185">Reference proteome</keyword>